<reference evidence="2 3" key="1">
    <citation type="submission" date="2014-06" db="EMBL/GenBank/DDBJ databases">
        <authorList>
            <person name="Swart Estienne"/>
        </authorList>
    </citation>
    <scope>NUCLEOTIDE SEQUENCE [LARGE SCALE GENOMIC DNA]</scope>
    <source>
        <strain evidence="2 3">130c</strain>
    </source>
</reference>
<keyword evidence="1" id="KW-1133">Transmembrane helix</keyword>
<dbReference type="OrthoDB" id="312276at2759"/>
<keyword evidence="1" id="KW-0472">Membrane</keyword>
<accession>A0A078AU02</accession>
<evidence type="ECO:0000313" key="2">
    <source>
        <dbReference type="EMBL" id="CDW84323.1"/>
    </source>
</evidence>
<name>A0A078AU02_STYLE</name>
<keyword evidence="1" id="KW-0812">Transmembrane</keyword>
<sequence>MIIQSQSEKGNHYESLENAERNCGIQRQSDELDTDSFLRASNIKLQTEEQPRNIESDKKKMGLTYDESLLAAGGFGRFQWFTTIFITILFNSSGHLFYGLAYLELYPAYICPQDIPNCDHTDKCRDPSIPIDWSSDKSLHNWVEKLDLTCAEPYKVGLLGSMYFAGWTIACLVVPRIGWYILCLLARNGTLKICQYNICVCLQFRWFYSHLDFTLLQIFDQRMALPSNIWNYNDCNFKCFYAFNA</sequence>
<keyword evidence="3" id="KW-1185">Reference proteome</keyword>
<feature type="transmembrane region" description="Helical" evidence="1">
    <location>
        <begin position="68"/>
        <end position="90"/>
    </location>
</feature>
<evidence type="ECO:0000313" key="3">
    <source>
        <dbReference type="Proteomes" id="UP000039865"/>
    </source>
</evidence>
<dbReference type="EMBL" id="CCKQ01012701">
    <property type="protein sequence ID" value="CDW84323.1"/>
    <property type="molecule type" value="Genomic_DNA"/>
</dbReference>
<gene>
    <name evidence="2" type="primary">Contig9084.g9715</name>
    <name evidence="2" type="ORF">STYLEM_13383</name>
</gene>
<proteinExistence type="predicted"/>
<dbReference type="InParanoid" id="A0A078AU02"/>
<dbReference type="Proteomes" id="UP000039865">
    <property type="component" value="Unassembled WGS sequence"/>
</dbReference>
<dbReference type="AlphaFoldDB" id="A0A078AU02"/>
<organism evidence="2 3">
    <name type="scientific">Stylonychia lemnae</name>
    <name type="common">Ciliate</name>
    <dbReference type="NCBI Taxonomy" id="5949"/>
    <lineage>
        <taxon>Eukaryota</taxon>
        <taxon>Sar</taxon>
        <taxon>Alveolata</taxon>
        <taxon>Ciliophora</taxon>
        <taxon>Intramacronucleata</taxon>
        <taxon>Spirotrichea</taxon>
        <taxon>Stichotrichia</taxon>
        <taxon>Sporadotrichida</taxon>
        <taxon>Oxytrichidae</taxon>
        <taxon>Stylonychinae</taxon>
        <taxon>Stylonychia</taxon>
    </lineage>
</organism>
<feature type="transmembrane region" description="Helical" evidence="1">
    <location>
        <begin position="164"/>
        <end position="186"/>
    </location>
</feature>
<protein>
    <submittedName>
        <fullName evidence="2">Uncharacterized protein</fullName>
    </submittedName>
</protein>
<evidence type="ECO:0000256" key="1">
    <source>
        <dbReference type="SAM" id="Phobius"/>
    </source>
</evidence>